<name>A0A6J4LPB6_9BACT</name>
<gene>
    <name evidence="2" type="ORF">AVDCRST_MAG11-2629</name>
</gene>
<feature type="non-terminal residue" evidence="2">
    <location>
        <position position="78"/>
    </location>
</feature>
<reference evidence="2" key="1">
    <citation type="submission" date="2020-02" db="EMBL/GenBank/DDBJ databases">
        <authorList>
            <person name="Meier V. D."/>
        </authorList>
    </citation>
    <scope>NUCLEOTIDE SEQUENCE</scope>
    <source>
        <strain evidence="2">AVDCRST_MAG11</strain>
    </source>
</reference>
<organism evidence="2">
    <name type="scientific">uncultured Gemmatimonadaceae bacterium</name>
    <dbReference type="NCBI Taxonomy" id="246130"/>
    <lineage>
        <taxon>Bacteria</taxon>
        <taxon>Pseudomonadati</taxon>
        <taxon>Gemmatimonadota</taxon>
        <taxon>Gemmatimonadia</taxon>
        <taxon>Gemmatimonadales</taxon>
        <taxon>Gemmatimonadaceae</taxon>
        <taxon>environmental samples</taxon>
    </lineage>
</organism>
<feature type="compositionally biased region" description="Basic and acidic residues" evidence="1">
    <location>
        <begin position="41"/>
        <end position="67"/>
    </location>
</feature>
<feature type="non-terminal residue" evidence="2">
    <location>
        <position position="1"/>
    </location>
</feature>
<keyword evidence="2" id="KW-0132">Cell division</keyword>
<keyword evidence="2" id="KW-0131">Cell cycle</keyword>
<feature type="region of interest" description="Disordered" evidence="1">
    <location>
        <begin position="1"/>
        <end position="78"/>
    </location>
</feature>
<accession>A0A6J4LPB6</accession>
<feature type="compositionally biased region" description="Basic residues" evidence="1">
    <location>
        <begin position="68"/>
        <end position="78"/>
    </location>
</feature>
<evidence type="ECO:0000256" key="1">
    <source>
        <dbReference type="SAM" id="MobiDB-lite"/>
    </source>
</evidence>
<proteinExistence type="predicted"/>
<sequence>DLRIRGERLAERPHEGGGRGRRRWQRREPHDRGAPRGRRVHLGEHRRAGAAHLEVRRQDPDRQEAHARPRRRRAPRDR</sequence>
<feature type="compositionally biased region" description="Basic and acidic residues" evidence="1">
    <location>
        <begin position="1"/>
        <end position="18"/>
    </location>
</feature>
<dbReference type="EMBL" id="CADCTU010000583">
    <property type="protein sequence ID" value="CAA9334417.1"/>
    <property type="molecule type" value="Genomic_DNA"/>
</dbReference>
<evidence type="ECO:0000313" key="2">
    <source>
        <dbReference type="EMBL" id="CAA9334417.1"/>
    </source>
</evidence>
<dbReference type="AlphaFoldDB" id="A0A6J4LPB6"/>
<protein>
    <submittedName>
        <fullName evidence="2">Cell division protein FtsZ</fullName>
    </submittedName>
</protein>
<dbReference type="GO" id="GO:0051301">
    <property type="term" value="P:cell division"/>
    <property type="evidence" value="ECO:0007669"/>
    <property type="project" value="UniProtKB-KW"/>
</dbReference>